<dbReference type="EMBL" id="BART01034713">
    <property type="protein sequence ID" value="GAH07048.1"/>
    <property type="molecule type" value="Genomic_DNA"/>
</dbReference>
<gene>
    <name evidence="1" type="ORF">S01H4_59243</name>
</gene>
<comment type="caution">
    <text evidence="1">The sequence shown here is derived from an EMBL/GenBank/DDBJ whole genome shotgun (WGS) entry which is preliminary data.</text>
</comment>
<organism evidence="1">
    <name type="scientific">marine sediment metagenome</name>
    <dbReference type="NCBI Taxonomy" id="412755"/>
    <lineage>
        <taxon>unclassified sequences</taxon>
        <taxon>metagenomes</taxon>
        <taxon>ecological metagenomes</taxon>
    </lineage>
</organism>
<accession>X1EEE7</accession>
<feature type="non-terminal residue" evidence="1">
    <location>
        <position position="1"/>
    </location>
</feature>
<dbReference type="AlphaFoldDB" id="X1EEE7"/>
<name>X1EEE7_9ZZZZ</name>
<proteinExistence type="predicted"/>
<sequence>RWETTLDLGTLVNGDYYFSVAFRTIHTEIVAKNHTSVQTKAHELSFSIPSITYDQNTQTIISTSFEVNSTYLVHGTVDDIEATTYEWYLYDAASGGTMATSGVLTYSSGEFAIGNTTIASLPEGNYYLRVYIITSQASLWVNGSSVAFVVEHSLILSGDTWAIDAGLVTLTGLTATSSYGSIGIVDNLEAVNSSYYIFTSTGTYTG</sequence>
<feature type="non-terminal residue" evidence="1">
    <location>
        <position position="206"/>
    </location>
</feature>
<reference evidence="1" key="1">
    <citation type="journal article" date="2014" name="Front. Microbiol.">
        <title>High frequency of phylogenetically diverse reductive dehalogenase-homologous genes in deep subseafloor sedimentary metagenomes.</title>
        <authorList>
            <person name="Kawai M."/>
            <person name="Futagami T."/>
            <person name="Toyoda A."/>
            <person name="Takaki Y."/>
            <person name="Nishi S."/>
            <person name="Hori S."/>
            <person name="Arai W."/>
            <person name="Tsubouchi T."/>
            <person name="Morono Y."/>
            <person name="Uchiyama I."/>
            <person name="Ito T."/>
            <person name="Fujiyama A."/>
            <person name="Inagaki F."/>
            <person name="Takami H."/>
        </authorList>
    </citation>
    <scope>NUCLEOTIDE SEQUENCE</scope>
    <source>
        <strain evidence="1">Expedition CK06-06</strain>
    </source>
</reference>
<evidence type="ECO:0000313" key="1">
    <source>
        <dbReference type="EMBL" id="GAH07048.1"/>
    </source>
</evidence>
<protein>
    <submittedName>
        <fullName evidence="1">Uncharacterized protein</fullName>
    </submittedName>
</protein>